<evidence type="ECO:0008006" key="4">
    <source>
        <dbReference type="Google" id="ProtNLM"/>
    </source>
</evidence>
<comment type="caution">
    <text evidence="2">The sequence shown here is derived from an EMBL/GenBank/DDBJ whole genome shotgun (WGS) entry which is preliminary data.</text>
</comment>
<evidence type="ECO:0000256" key="1">
    <source>
        <dbReference type="SAM" id="Phobius"/>
    </source>
</evidence>
<dbReference type="EMBL" id="JBHSEK010000001">
    <property type="protein sequence ID" value="MFC4488498.1"/>
    <property type="molecule type" value="Genomic_DNA"/>
</dbReference>
<keyword evidence="1" id="KW-0472">Membrane</keyword>
<evidence type="ECO:0000313" key="2">
    <source>
        <dbReference type="EMBL" id="MFC4488498.1"/>
    </source>
</evidence>
<keyword evidence="1" id="KW-1133">Transmembrane helix</keyword>
<dbReference type="RefSeq" id="WP_231461490.1">
    <property type="nucleotide sequence ID" value="NZ_JAJOHW010000035.1"/>
</dbReference>
<gene>
    <name evidence="2" type="ORF">ACFO0R_02600</name>
</gene>
<evidence type="ECO:0000313" key="3">
    <source>
        <dbReference type="Proteomes" id="UP001595999"/>
    </source>
</evidence>
<reference evidence="3" key="1">
    <citation type="journal article" date="2019" name="Int. J. Syst. Evol. Microbiol.">
        <title>The Global Catalogue of Microorganisms (GCM) 10K type strain sequencing project: providing services to taxonomists for standard genome sequencing and annotation.</title>
        <authorList>
            <consortium name="The Broad Institute Genomics Platform"/>
            <consortium name="The Broad Institute Genome Sequencing Center for Infectious Disease"/>
            <person name="Wu L."/>
            <person name="Ma J."/>
        </authorList>
    </citation>
    <scope>NUCLEOTIDE SEQUENCE [LARGE SCALE GENOMIC DNA]</scope>
    <source>
        <strain evidence="3">CGMCC 4.7608</strain>
    </source>
</reference>
<keyword evidence="3" id="KW-1185">Reference proteome</keyword>
<sequence length="145" mass="15393">MIARHKSASGGALLETMLALFVLMVAMLALSSVQLRALLQGRDALLRAEVIAEALALGEAALLWPEPDAAAQRVEDWERGQQRLAQLAGDGLLEARLCRGAADDLTGRCAQLGTGSFLSLAWRGAAAGEGAARFEYRYALVMEAP</sequence>
<protein>
    <recommendedName>
        <fullName evidence="4">Type IV pilus assembly protein PilV</fullName>
    </recommendedName>
</protein>
<feature type="transmembrane region" description="Helical" evidence="1">
    <location>
        <begin position="12"/>
        <end position="30"/>
    </location>
</feature>
<organism evidence="2 3">
    <name type="scientific">Chromobacterium aquaticum</name>
    <dbReference type="NCBI Taxonomy" id="467180"/>
    <lineage>
        <taxon>Bacteria</taxon>
        <taxon>Pseudomonadati</taxon>
        <taxon>Pseudomonadota</taxon>
        <taxon>Betaproteobacteria</taxon>
        <taxon>Neisseriales</taxon>
        <taxon>Chromobacteriaceae</taxon>
        <taxon>Chromobacterium</taxon>
    </lineage>
</organism>
<proteinExistence type="predicted"/>
<dbReference type="Proteomes" id="UP001595999">
    <property type="component" value="Unassembled WGS sequence"/>
</dbReference>
<name>A0ABV8ZLB5_9NEIS</name>
<keyword evidence="1" id="KW-0812">Transmembrane</keyword>
<accession>A0ABV8ZLB5</accession>